<proteinExistence type="predicted"/>
<dbReference type="Proteomes" id="UP000594014">
    <property type="component" value="Chromosome"/>
</dbReference>
<name>A0ACD1ACD9_9FIRM</name>
<dbReference type="EMBL" id="CP042469">
    <property type="protein sequence ID" value="QOX64069.1"/>
    <property type="molecule type" value="Genomic_DNA"/>
</dbReference>
<accession>A0ACD1ACD9</accession>
<evidence type="ECO:0000313" key="2">
    <source>
        <dbReference type="Proteomes" id="UP000594014"/>
    </source>
</evidence>
<sequence length="464" mass="51683">MIKNYILDTNVLIHFPGSIHTFADNNVIIPLICLEELDNLKKKEGILGYHAREAIREISNVRQYGDIRKGVKLPGGGTLRVEMNHLNPVDIPDGVDLNKNDNKIIIMALNLKRESKNINTILVTKDLCVAIKAESLNIEVQDYQNDKIDVDRIYKGYREITLPSSQIDKIYAGGLKPNRKTGADINPNEFFCIKSSDSSTHETLARYDGSKILPLKYGNERAWGLSPKNREQRLAFELLMDEDIHLVTLSGGAGTGKSILSVAVALQKVIENNVYDKIIFVKPVVSAGDPIGFLPGTENAKLKPFMDSFGDSIENLMTERSRRQSTDKGNKIKKNAKKHGEYQEKPSFSAESFLEQYQDAGVIEMKTFAFMRGRTLANAMVIIDEAQEITPHLAKLMLTRAGQGAKFVMIGDPSDNQIDNALVDSKSNGLVYVIEKMKSYGITGHISLEEVERSPLAKIAEECL</sequence>
<keyword evidence="2" id="KW-1185">Reference proteome</keyword>
<organism evidence="1 2">
    <name type="scientific">Anoxybacterium hadale</name>
    <dbReference type="NCBI Taxonomy" id="3408580"/>
    <lineage>
        <taxon>Bacteria</taxon>
        <taxon>Bacillati</taxon>
        <taxon>Bacillota</taxon>
        <taxon>Clostridia</taxon>
        <taxon>Peptostreptococcales</taxon>
        <taxon>Anaerovoracaceae</taxon>
        <taxon>Anoxybacterium</taxon>
    </lineage>
</organism>
<gene>
    <name evidence="1" type="ORF">FRZ06_12355</name>
</gene>
<protein>
    <submittedName>
        <fullName evidence="1">PhoH family protein</fullName>
    </submittedName>
</protein>
<evidence type="ECO:0000313" key="1">
    <source>
        <dbReference type="EMBL" id="QOX64069.1"/>
    </source>
</evidence>
<reference evidence="1" key="1">
    <citation type="submission" date="2019-08" db="EMBL/GenBank/DDBJ databases">
        <title>Genome sequence of Clostridiales bacterium MT110.</title>
        <authorList>
            <person name="Cao J."/>
        </authorList>
    </citation>
    <scope>NUCLEOTIDE SEQUENCE</scope>
    <source>
        <strain evidence="1">MT110</strain>
    </source>
</reference>